<dbReference type="PROSITE" id="PS51257">
    <property type="entry name" value="PROKAR_LIPOPROTEIN"/>
    <property type="match status" value="1"/>
</dbReference>
<feature type="chain" id="PRO_5016675026" description="DUF3179 domain-containing protein" evidence="2">
    <location>
        <begin position="22"/>
        <end position="471"/>
    </location>
</feature>
<keyword evidence="4" id="KW-1185">Reference proteome</keyword>
<feature type="region of interest" description="Disordered" evidence="1">
    <location>
        <begin position="28"/>
        <end position="60"/>
    </location>
</feature>
<reference evidence="3 4" key="1">
    <citation type="submission" date="2018-09" db="EMBL/GenBank/DDBJ databases">
        <title>Complete genome sequence of Euzebya sp. DY32-46 isolated from seawater of Pacific Ocean.</title>
        <authorList>
            <person name="Xu L."/>
            <person name="Wu Y.-H."/>
            <person name="Xu X.-W."/>
        </authorList>
    </citation>
    <scope>NUCLEOTIDE SEQUENCE [LARGE SCALE GENOMIC DNA]</scope>
    <source>
        <strain evidence="3 4">DY32-46</strain>
    </source>
</reference>
<accession>A0A346XSD5</accession>
<dbReference type="OrthoDB" id="9811352at2"/>
<name>A0A346XSD5_9ACTN</name>
<dbReference type="Proteomes" id="UP000264006">
    <property type="component" value="Chromosome"/>
</dbReference>
<dbReference type="InterPro" id="IPR021516">
    <property type="entry name" value="DUF3179"/>
</dbReference>
<sequence length="471" mass="50516">MLGSVLRILLPLLVLALVAAACSPTEEPATTDAEATEAAPAGSVGVDSDGNAFPAPPEVPDGPLAAAASQALDTIFDTPLILDLDAVASLADPGDPRVLWAISDLMRFVQSRDEQAVLRDTAEALAGIDLGERDFPWGLLTDHLIAWDLPDYDGYVDHKAALFTSIEPGWAPFFDDPDATIDWRQVSWGGVFIDDRPLGDTQPCEGGCIPSLDDPPFVPAAEGAYYPDDRIVFGVVIGDDVVALPRNIMEVHEMVNATIGGRRVAIPYCTLCGAAQVFFTDTEGGGTDEIVMRTSGLLRRSNKVMYDLTTESVFDTFTGHAVTGPLREMGIVLQQAPVVTSTWGDWKDDHPDTMILQGNGGIGRTYPLDPLRGRDDNGPIFPVGVVDERLGVHDQVLGVVLDDGSAVAFAVLSALETLEDGEEVVFDGIRVQQDAGGLTAELDGVQLPTHQAFWFAWSQFHPDTTLWPHDS</sequence>
<dbReference type="KEGG" id="euz:DVS28_a0425"/>
<proteinExistence type="predicted"/>
<gene>
    <name evidence="3" type="ORF">DVS28_a0425</name>
</gene>
<evidence type="ECO:0000256" key="2">
    <source>
        <dbReference type="SAM" id="SignalP"/>
    </source>
</evidence>
<keyword evidence="2" id="KW-0732">Signal</keyword>
<evidence type="ECO:0008006" key="5">
    <source>
        <dbReference type="Google" id="ProtNLM"/>
    </source>
</evidence>
<organism evidence="3 4">
    <name type="scientific">Euzebya pacifica</name>
    <dbReference type="NCBI Taxonomy" id="1608957"/>
    <lineage>
        <taxon>Bacteria</taxon>
        <taxon>Bacillati</taxon>
        <taxon>Actinomycetota</taxon>
        <taxon>Nitriliruptoria</taxon>
        <taxon>Euzebyales</taxon>
    </lineage>
</organism>
<protein>
    <recommendedName>
        <fullName evidence="5">DUF3179 domain-containing protein</fullName>
    </recommendedName>
</protein>
<dbReference type="AlphaFoldDB" id="A0A346XSD5"/>
<dbReference type="Pfam" id="PF11376">
    <property type="entry name" value="DUF3179"/>
    <property type="match status" value="1"/>
</dbReference>
<evidence type="ECO:0000256" key="1">
    <source>
        <dbReference type="SAM" id="MobiDB-lite"/>
    </source>
</evidence>
<evidence type="ECO:0000313" key="4">
    <source>
        <dbReference type="Proteomes" id="UP000264006"/>
    </source>
</evidence>
<evidence type="ECO:0000313" key="3">
    <source>
        <dbReference type="EMBL" id="AXV05132.1"/>
    </source>
</evidence>
<dbReference type="EMBL" id="CP031165">
    <property type="protein sequence ID" value="AXV05132.1"/>
    <property type="molecule type" value="Genomic_DNA"/>
</dbReference>
<feature type="signal peptide" evidence="2">
    <location>
        <begin position="1"/>
        <end position="21"/>
    </location>
</feature>
<feature type="compositionally biased region" description="Low complexity" evidence="1">
    <location>
        <begin position="28"/>
        <end position="41"/>
    </location>
</feature>